<dbReference type="NCBIfam" id="TIGR00912">
    <property type="entry name" value="2A0309"/>
    <property type="match status" value="1"/>
</dbReference>
<evidence type="ECO:0000256" key="4">
    <source>
        <dbReference type="ARBA" id="ARBA00022544"/>
    </source>
</evidence>
<feature type="transmembrane region" description="Helical" evidence="8">
    <location>
        <begin position="82"/>
        <end position="102"/>
    </location>
</feature>
<dbReference type="AlphaFoldDB" id="W7YH08"/>
<keyword evidence="3" id="KW-0813">Transport</keyword>
<dbReference type="GO" id="GO:0009847">
    <property type="term" value="P:spore germination"/>
    <property type="evidence" value="ECO:0007669"/>
    <property type="project" value="InterPro"/>
</dbReference>
<feature type="transmembrane region" description="Helical" evidence="8">
    <location>
        <begin position="39"/>
        <end position="61"/>
    </location>
</feature>
<evidence type="ECO:0000256" key="3">
    <source>
        <dbReference type="ARBA" id="ARBA00022448"/>
    </source>
</evidence>
<evidence type="ECO:0000256" key="1">
    <source>
        <dbReference type="ARBA" id="ARBA00004141"/>
    </source>
</evidence>
<feature type="transmembrane region" description="Helical" evidence="8">
    <location>
        <begin position="146"/>
        <end position="165"/>
    </location>
</feature>
<dbReference type="PANTHER" id="PTHR34975">
    <property type="entry name" value="SPORE GERMINATION PROTEIN A2"/>
    <property type="match status" value="1"/>
</dbReference>
<evidence type="ECO:0000313" key="9">
    <source>
        <dbReference type="EMBL" id="GAF07752.1"/>
    </source>
</evidence>
<protein>
    <recommendedName>
        <fullName evidence="11">Spore germination protein XB</fullName>
    </recommendedName>
</protein>
<dbReference type="eggNOG" id="ENOG502Z93X">
    <property type="taxonomic scope" value="Bacteria"/>
</dbReference>
<evidence type="ECO:0000256" key="6">
    <source>
        <dbReference type="ARBA" id="ARBA00022989"/>
    </source>
</evidence>
<dbReference type="Proteomes" id="UP000019364">
    <property type="component" value="Unassembled WGS sequence"/>
</dbReference>
<dbReference type="OrthoDB" id="2381188at2"/>
<feature type="transmembrane region" description="Helical" evidence="8">
    <location>
        <begin position="185"/>
        <end position="202"/>
    </location>
</feature>
<evidence type="ECO:0000256" key="7">
    <source>
        <dbReference type="ARBA" id="ARBA00023136"/>
    </source>
</evidence>
<dbReference type="RefSeq" id="WP_036647484.1">
    <property type="nucleotide sequence ID" value="NZ_BAVZ01000004.1"/>
</dbReference>
<feature type="transmembrane region" description="Helical" evidence="8">
    <location>
        <begin position="214"/>
        <end position="237"/>
    </location>
</feature>
<feature type="transmembrane region" description="Helical" evidence="8">
    <location>
        <begin position="331"/>
        <end position="354"/>
    </location>
</feature>
<evidence type="ECO:0008006" key="11">
    <source>
        <dbReference type="Google" id="ProtNLM"/>
    </source>
</evidence>
<evidence type="ECO:0000313" key="10">
    <source>
        <dbReference type="Proteomes" id="UP000019364"/>
    </source>
</evidence>
<feature type="transmembrane region" description="Helical" evidence="8">
    <location>
        <begin position="270"/>
        <end position="289"/>
    </location>
</feature>
<accession>W7YH08</accession>
<dbReference type="InterPro" id="IPR004761">
    <property type="entry name" value="Spore_GerAB"/>
</dbReference>
<keyword evidence="7 8" id="KW-0472">Membrane</keyword>
<comment type="caution">
    <text evidence="9">The sequence shown here is derived from an EMBL/GenBank/DDBJ whole genome shotgun (WGS) entry which is preliminary data.</text>
</comment>
<dbReference type="PANTHER" id="PTHR34975:SF2">
    <property type="entry name" value="SPORE GERMINATION PROTEIN A2"/>
    <property type="match status" value="1"/>
</dbReference>
<evidence type="ECO:0000256" key="2">
    <source>
        <dbReference type="ARBA" id="ARBA00007998"/>
    </source>
</evidence>
<proteinExistence type="inferred from homology"/>
<comment type="subcellular location">
    <subcellularLocation>
        <location evidence="1">Membrane</location>
        <topology evidence="1">Multi-pass membrane protein</topology>
    </subcellularLocation>
</comment>
<feature type="transmembrane region" description="Helical" evidence="8">
    <location>
        <begin position="12"/>
        <end position="33"/>
    </location>
</feature>
<keyword evidence="10" id="KW-1185">Reference proteome</keyword>
<keyword evidence="6 8" id="KW-1133">Transmembrane helix</keyword>
<keyword evidence="4" id="KW-0309">Germination</keyword>
<dbReference type="Pfam" id="PF03845">
    <property type="entry name" value="Spore_permease"/>
    <property type="match status" value="1"/>
</dbReference>
<evidence type="ECO:0000256" key="8">
    <source>
        <dbReference type="SAM" id="Phobius"/>
    </source>
</evidence>
<name>W7YH08_9BACL</name>
<dbReference type="EMBL" id="BAVZ01000004">
    <property type="protein sequence ID" value="GAF07752.1"/>
    <property type="molecule type" value="Genomic_DNA"/>
</dbReference>
<reference evidence="9 10" key="1">
    <citation type="journal article" date="2014" name="Genome Announc.">
        <title>Draft Genome Sequence of Paenibacillus pini JCM 16418T, Isolated from the Rhizosphere of Pine Tree.</title>
        <authorList>
            <person name="Yuki M."/>
            <person name="Oshima K."/>
            <person name="Suda W."/>
            <person name="Oshida Y."/>
            <person name="Kitamura K."/>
            <person name="Iida Y."/>
            <person name="Hattori M."/>
            <person name="Ohkuma M."/>
        </authorList>
    </citation>
    <scope>NUCLEOTIDE SEQUENCE [LARGE SCALE GENOMIC DNA]</scope>
    <source>
        <strain evidence="9 10">JCM 16418</strain>
    </source>
</reference>
<sequence>MKSGKPHLSQGFMIILLSIGIMNHVFIIPVLLQTAKRDAWISVLISIIPLMIVTTMIYYISRQMKEQSLEDWIKNNFGNASILIFRILMTFFFTAICLFTLFDTTNWARVTFLAATPTLMTSLFLLGLCLFAVISGFKPIAVVSGILLPFVVLLGFFIMTVNVQYKDYSQLLPILENGWGKVWKGVIYSCAGSFEILAYLFMQSKLAKPAKAWQLYMLAFFLIGLTLGPLIGAITIFDPMEAERQRYPAYEEWRIATLGRYISQTDFFSIYQWLSGSFIRISLALYLMVDQWNIKSKQRKNLTFFAISLGFLFTNLLPANDMIFLNFLKKWYFPASFVFMTAFVVILFLLAFIASRKKVQKE</sequence>
<feature type="transmembrane region" description="Helical" evidence="8">
    <location>
        <begin position="301"/>
        <end position="319"/>
    </location>
</feature>
<keyword evidence="5 8" id="KW-0812">Transmembrane</keyword>
<dbReference type="GO" id="GO:0016020">
    <property type="term" value="C:membrane"/>
    <property type="evidence" value="ECO:0007669"/>
    <property type="project" value="UniProtKB-SubCell"/>
</dbReference>
<feature type="transmembrane region" description="Helical" evidence="8">
    <location>
        <begin position="114"/>
        <end position="134"/>
    </location>
</feature>
<comment type="similarity">
    <text evidence="2">Belongs to the amino acid-polyamine-organocation (APC) superfamily. Spore germination protein (SGP) (TC 2.A.3.9) family.</text>
</comment>
<gene>
    <name evidence="9" type="ORF">JCM16418_1780</name>
</gene>
<dbReference type="STRING" id="1236976.JCM16418_1780"/>
<organism evidence="9 10">
    <name type="scientific">Paenibacillus pini JCM 16418</name>
    <dbReference type="NCBI Taxonomy" id="1236976"/>
    <lineage>
        <taxon>Bacteria</taxon>
        <taxon>Bacillati</taxon>
        <taxon>Bacillota</taxon>
        <taxon>Bacilli</taxon>
        <taxon>Bacillales</taxon>
        <taxon>Paenibacillaceae</taxon>
        <taxon>Paenibacillus</taxon>
    </lineage>
</organism>
<evidence type="ECO:0000256" key="5">
    <source>
        <dbReference type="ARBA" id="ARBA00022692"/>
    </source>
</evidence>